<dbReference type="PANTHER" id="PTHR43084">
    <property type="entry name" value="PERSULFIDE DIOXYGENASE ETHE1"/>
    <property type="match status" value="1"/>
</dbReference>
<dbReference type="GO" id="GO:0005739">
    <property type="term" value="C:mitochondrion"/>
    <property type="evidence" value="ECO:0007669"/>
    <property type="project" value="UniProtKB-SubCell"/>
</dbReference>
<dbReference type="EC" id="1.13.11.18" evidence="13"/>
<dbReference type="InterPro" id="IPR044528">
    <property type="entry name" value="POD-like_MBL-fold"/>
</dbReference>
<dbReference type="GO" id="GO:0070813">
    <property type="term" value="P:hydrogen sulfide metabolic process"/>
    <property type="evidence" value="ECO:0007669"/>
    <property type="project" value="TreeGrafter"/>
</dbReference>
<evidence type="ECO:0000256" key="4">
    <source>
        <dbReference type="ARBA" id="ARBA00022723"/>
    </source>
</evidence>
<dbReference type="InParanoid" id="H2ZFH2"/>
<protein>
    <recommendedName>
        <fullName evidence="14">Persulfide dioxygenase ETHE1, mitochondrial</fullName>
        <ecNumber evidence="13">1.13.11.18</ecNumber>
    </recommendedName>
    <alternativeName>
        <fullName evidence="15">Sulfur dioxygenase ETHE1</fullName>
    </alternativeName>
</protein>
<keyword evidence="5" id="KW-0809">Transit peptide</keyword>
<comment type="similarity">
    <text evidence="3">Belongs to the metallo-beta-lactamase superfamily. Glyoxalase II family.</text>
</comment>
<dbReference type="InterPro" id="IPR036866">
    <property type="entry name" value="RibonucZ/Hydroxyglut_hydro"/>
</dbReference>
<dbReference type="HOGENOM" id="CLU_030571_7_0_1"/>
<reference evidence="17" key="3">
    <citation type="submission" date="2025-09" db="UniProtKB">
        <authorList>
            <consortium name="Ensembl"/>
        </authorList>
    </citation>
    <scope>IDENTIFICATION</scope>
</reference>
<dbReference type="OMA" id="VMDIDYA"/>
<dbReference type="GO" id="GO:0050313">
    <property type="term" value="F:sulfur dioxygenase activity"/>
    <property type="evidence" value="ECO:0007669"/>
    <property type="project" value="UniProtKB-EC"/>
</dbReference>
<dbReference type="Pfam" id="PF00753">
    <property type="entry name" value="Lactamase_B"/>
    <property type="match status" value="2"/>
</dbReference>
<evidence type="ECO:0000256" key="5">
    <source>
        <dbReference type="ARBA" id="ARBA00022946"/>
    </source>
</evidence>
<evidence type="ECO:0000313" key="18">
    <source>
        <dbReference type="Proteomes" id="UP000007875"/>
    </source>
</evidence>
<dbReference type="FunCoup" id="H2ZFH2">
    <property type="interactions" value="216"/>
</dbReference>
<comment type="catalytic activity">
    <reaction evidence="11">
        <text>S-sulfanylglutathione + O2 + H2O = sulfite + glutathione + 2 H(+)</text>
        <dbReference type="Rhea" id="RHEA:12981"/>
        <dbReference type="ChEBI" id="CHEBI:15377"/>
        <dbReference type="ChEBI" id="CHEBI:15378"/>
        <dbReference type="ChEBI" id="CHEBI:15379"/>
        <dbReference type="ChEBI" id="CHEBI:17359"/>
        <dbReference type="ChEBI" id="CHEBI:57925"/>
        <dbReference type="ChEBI" id="CHEBI:58905"/>
        <dbReference type="EC" id="1.13.11.18"/>
    </reaction>
</comment>
<evidence type="ECO:0000256" key="15">
    <source>
        <dbReference type="ARBA" id="ARBA00077964"/>
    </source>
</evidence>
<keyword evidence="9" id="KW-0408">Iron</keyword>
<comment type="cofactor">
    <cofactor evidence="1">
        <name>Fe(2+)</name>
        <dbReference type="ChEBI" id="CHEBI:29033"/>
    </cofactor>
</comment>
<dbReference type="Proteomes" id="UP000007875">
    <property type="component" value="Unassembled WGS sequence"/>
</dbReference>
<comment type="subcellular location">
    <subcellularLocation>
        <location evidence="2">Mitochondrion</location>
    </subcellularLocation>
</comment>
<dbReference type="eggNOG" id="KOG0814">
    <property type="taxonomic scope" value="Eukaryota"/>
</dbReference>
<evidence type="ECO:0000256" key="14">
    <source>
        <dbReference type="ARBA" id="ARBA00067300"/>
    </source>
</evidence>
<comment type="subunit">
    <text evidence="12">Homodimer. Monomer. Interacts with TST. May interact with RELA.</text>
</comment>
<dbReference type="CDD" id="cd07724">
    <property type="entry name" value="POD-like_MBL-fold"/>
    <property type="match status" value="1"/>
</dbReference>
<name>H2ZFH2_CIOSA</name>
<keyword evidence="10" id="KW-0496">Mitochondrion</keyword>
<proteinExistence type="inferred from homology"/>
<keyword evidence="7" id="KW-0007">Acetylation</keyword>
<evidence type="ECO:0000256" key="12">
    <source>
        <dbReference type="ARBA" id="ARBA00065219"/>
    </source>
</evidence>
<dbReference type="SMART" id="SM00849">
    <property type="entry name" value="Lactamase_B"/>
    <property type="match status" value="1"/>
</dbReference>
<keyword evidence="8" id="KW-0560">Oxidoreductase</keyword>
<evidence type="ECO:0000256" key="11">
    <source>
        <dbReference type="ARBA" id="ARBA00050990"/>
    </source>
</evidence>
<evidence type="ECO:0000256" key="10">
    <source>
        <dbReference type="ARBA" id="ARBA00023128"/>
    </source>
</evidence>
<evidence type="ECO:0000256" key="6">
    <source>
        <dbReference type="ARBA" id="ARBA00022964"/>
    </source>
</evidence>
<evidence type="ECO:0000256" key="1">
    <source>
        <dbReference type="ARBA" id="ARBA00001954"/>
    </source>
</evidence>
<dbReference type="Ensembl" id="ENSCSAVT00000016519.1">
    <property type="protein sequence ID" value="ENSCSAVP00000016338.1"/>
    <property type="gene ID" value="ENSCSAVG00000009618.1"/>
</dbReference>
<feature type="domain" description="Metallo-beta-lactamase" evidence="16">
    <location>
        <begin position="24"/>
        <end position="185"/>
    </location>
</feature>
<evidence type="ECO:0000256" key="3">
    <source>
        <dbReference type="ARBA" id="ARBA00006759"/>
    </source>
</evidence>
<keyword evidence="6" id="KW-0223">Dioxygenase</keyword>
<evidence type="ECO:0000313" key="17">
    <source>
        <dbReference type="Ensembl" id="ENSCSAVP00000016338.1"/>
    </source>
</evidence>
<keyword evidence="4" id="KW-0479">Metal-binding</keyword>
<dbReference type="Gene3D" id="3.60.15.10">
    <property type="entry name" value="Ribonuclease Z/Hydroxyacylglutathione hydrolase-like"/>
    <property type="match status" value="1"/>
</dbReference>
<reference evidence="18" key="1">
    <citation type="submission" date="2003-08" db="EMBL/GenBank/DDBJ databases">
        <authorList>
            <person name="Birren B."/>
            <person name="Nusbaum C."/>
            <person name="Abebe A."/>
            <person name="Abouelleil A."/>
            <person name="Adekoya E."/>
            <person name="Ait-zahra M."/>
            <person name="Allen N."/>
            <person name="Allen T."/>
            <person name="An P."/>
            <person name="Anderson M."/>
            <person name="Anderson S."/>
            <person name="Arachchi H."/>
            <person name="Armbruster J."/>
            <person name="Bachantsang P."/>
            <person name="Baldwin J."/>
            <person name="Barry A."/>
            <person name="Bayul T."/>
            <person name="Blitshsteyn B."/>
            <person name="Bloom T."/>
            <person name="Blye J."/>
            <person name="Boguslavskiy L."/>
            <person name="Borowsky M."/>
            <person name="Boukhgalter B."/>
            <person name="Brunache A."/>
            <person name="Butler J."/>
            <person name="Calixte N."/>
            <person name="Calvo S."/>
            <person name="Camarata J."/>
            <person name="Campo K."/>
            <person name="Chang J."/>
            <person name="Cheshatsang Y."/>
            <person name="Citroen M."/>
            <person name="Collymore A."/>
            <person name="Considine T."/>
            <person name="Cook A."/>
            <person name="Cooke P."/>
            <person name="Corum B."/>
            <person name="Cuomo C."/>
            <person name="David R."/>
            <person name="Dawoe T."/>
            <person name="Degray S."/>
            <person name="Dodge S."/>
            <person name="Dooley K."/>
            <person name="Dorje P."/>
            <person name="Dorjee K."/>
            <person name="Dorris L."/>
            <person name="Duffey N."/>
            <person name="Dupes A."/>
            <person name="Elkins T."/>
            <person name="Engels R."/>
            <person name="Erickson J."/>
            <person name="Farina A."/>
            <person name="Faro S."/>
            <person name="Ferreira P."/>
            <person name="Fischer H."/>
            <person name="Fitzgerald M."/>
            <person name="Foley K."/>
            <person name="Gage D."/>
            <person name="Galagan J."/>
            <person name="Gearin G."/>
            <person name="Gnerre S."/>
            <person name="Gnirke A."/>
            <person name="Goyette A."/>
            <person name="Graham J."/>
            <person name="Grandbois E."/>
            <person name="Gyaltsen K."/>
            <person name="Hafez N."/>
            <person name="Hagopian D."/>
            <person name="Hagos B."/>
            <person name="Hall J."/>
            <person name="Hatcher B."/>
            <person name="Heller A."/>
            <person name="Higgins H."/>
            <person name="Honan T."/>
            <person name="Horn A."/>
            <person name="Houde N."/>
            <person name="Hughes L."/>
            <person name="Hulme W."/>
            <person name="Husby E."/>
            <person name="Iliev I."/>
            <person name="Jaffe D."/>
            <person name="Jones C."/>
            <person name="Kamal M."/>
            <person name="Kamat A."/>
            <person name="Kamvysselis M."/>
            <person name="Karlsson E."/>
            <person name="Kells C."/>
            <person name="Kieu A."/>
            <person name="Kisner P."/>
            <person name="Kodira C."/>
            <person name="Kulbokas E."/>
            <person name="Labutti K."/>
            <person name="Lama D."/>
            <person name="Landers T."/>
            <person name="Leger J."/>
            <person name="Levine S."/>
            <person name="Lewis D."/>
            <person name="Lewis T."/>
            <person name="Lindblad-toh K."/>
            <person name="Liu X."/>
            <person name="Lokyitsang T."/>
            <person name="Lokyitsang Y."/>
            <person name="Lucien O."/>
            <person name="Lui A."/>
            <person name="Ma L.J."/>
            <person name="Mabbitt R."/>
            <person name="Macdonald J."/>
            <person name="Maclean C."/>
            <person name="Major J."/>
            <person name="Manning J."/>
            <person name="Marabella R."/>
            <person name="Maru K."/>
            <person name="Matthews C."/>
            <person name="Mauceli E."/>
            <person name="Mccarthy M."/>
            <person name="Mcdonough S."/>
            <person name="Mcghee T."/>
            <person name="Meldrim J."/>
            <person name="Meneus L."/>
            <person name="Mesirov J."/>
            <person name="Mihalev A."/>
            <person name="Mihova T."/>
            <person name="Mikkelsen T."/>
            <person name="Mlenga V."/>
            <person name="Moru K."/>
            <person name="Mozes J."/>
            <person name="Mulrain L."/>
            <person name="Munson G."/>
            <person name="Naylor J."/>
            <person name="Newes C."/>
            <person name="Nguyen C."/>
            <person name="Nguyen N."/>
            <person name="Nguyen T."/>
            <person name="Nicol R."/>
            <person name="Nielsen C."/>
            <person name="Nizzari M."/>
            <person name="Norbu C."/>
            <person name="Norbu N."/>
            <person name="O'donnell P."/>
            <person name="Okoawo O."/>
            <person name="O'leary S."/>
            <person name="Omotosho B."/>
            <person name="O'neill K."/>
            <person name="Osman S."/>
            <person name="Parker S."/>
            <person name="Perrin D."/>
            <person name="Phunkhang P."/>
            <person name="Piqani B."/>
            <person name="Purcell S."/>
            <person name="Rachupka T."/>
            <person name="Ramasamy U."/>
            <person name="Rameau R."/>
            <person name="Ray V."/>
            <person name="Raymond C."/>
            <person name="Retta R."/>
            <person name="Richardson S."/>
            <person name="Rise C."/>
            <person name="Rodriguez J."/>
            <person name="Rogers J."/>
            <person name="Rogov P."/>
            <person name="Rutman M."/>
            <person name="Schupbach R."/>
            <person name="Seaman C."/>
            <person name="Settipalli S."/>
            <person name="Sharpe T."/>
            <person name="Sheridan J."/>
            <person name="Sherpa N."/>
            <person name="Shi J."/>
            <person name="Smirnov S."/>
            <person name="Smith C."/>
            <person name="Sougnez C."/>
            <person name="Spencer B."/>
            <person name="Stalker J."/>
            <person name="Stange-thomann N."/>
            <person name="Stavropoulos S."/>
            <person name="Stetson K."/>
            <person name="Stone C."/>
            <person name="Stone S."/>
            <person name="Stubbs M."/>
            <person name="Talamas J."/>
            <person name="Tchuinga P."/>
            <person name="Tenzing P."/>
            <person name="Tesfaye S."/>
            <person name="Theodore J."/>
            <person name="Thoulutsang Y."/>
            <person name="Topham K."/>
            <person name="Towey S."/>
            <person name="Tsamla T."/>
            <person name="Tsomo N."/>
            <person name="Vallee D."/>
            <person name="Vassiliev H."/>
            <person name="Venkataraman V."/>
            <person name="Vinson J."/>
            <person name="Vo A."/>
            <person name="Wade C."/>
            <person name="Wang S."/>
            <person name="Wangchuk T."/>
            <person name="Wangdi T."/>
            <person name="Whittaker C."/>
            <person name="Wilkinson J."/>
            <person name="Wu Y."/>
            <person name="Wyman D."/>
            <person name="Yadav S."/>
            <person name="Yang S."/>
            <person name="Yang X."/>
            <person name="Yeager S."/>
            <person name="Yee E."/>
            <person name="Young G."/>
            <person name="Zainoun J."/>
            <person name="Zembeck L."/>
            <person name="Zimmer A."/>
            <person name="Zody M."/>
            <person name="Lander E."/>
        </authorList>
    </citation>
    <scope>NUCLEOTIDE SEQUENCE [LARGE SCALE GENOMIC DNA]</scope>
</reference>
<dbReference type="AlphaFoldDB" id="H2ZFH2"/>
<dbReference type="InterPro" id="IPR051682">
    <property type="entry name" value="Mito_Persulfide_Diox"/>
</dbReference>
<evidence type="ECO:0000256" key="8">
    <source>
        <dbReference type="ARBA" id="ARBA00023002"/>
    </source>
</evidence>
<dbReference type="GO" id="GO:0006749">
    <property type="term" value="P:glutathione metabolic process"/>
    <property type="evidence" value="ECO:0007669"/>
    <property type="project" value="InterPro"/>
</dbReference>
<dbReference type="FunFam" id="3.60.15.10:FF:000013">
    <property type="entry name" value="Persulfide dioxygenase ETHE1, mitochondrial"/>
    <property type="match status" value="1"/>
</dbReference>
<keyword evidence="18" id="KW-1185">Reference proteome</keyword>
<dbReference type="SUPFAM" id="SSF56281">
    <property type="entry name" value="Metallo-hydrolase/oxidoreductase"/>
    <property type="match status" value="1"/>
</dbReference>
<evidence type="ECO:0000256" key="13">
    <source>
        <dbReference type="ARBA" id="ARBA00066686"/>
    </source>
</evidence>
<evidence type="ECO:0000256" key="9">
    <source>
        <dbReference type="ARBA" id="ARBA00023004"/>
    </source>
</evidence>
<accession>H2ZFH2</accession>
<evidence type="ECO:0000256" key="7">
    <source>
        <dbReference type="ARBA" id="ARBA00022990"/>
    </source>
</evidence>
<evidence type="ECO:0000259" key="16">
    <source>
        <dbReference type="SMART" id="SM00849"/>
    </source>
</evidence>
<sequence>MLASQFNMGKSNLIFRQLFDKDTSTYTYILACSETKSAVIIDPVLECVERDLKLIKELDLNLLYGINTHVHADHITGTGKIKLYPTCKSVLGSKSGAKADMFVEHGAKLKFGNLTMECRSTPGHTNGCSTYVLHDQRVAFTGDALLIRGCGRTDFQQGAKEILLYNSVHSQIFSLPSDYQLYPAHDYKGLTVTTVNEEKTLNPRLTKTLEEFVEIMNNLNLAYPKRIDVSVPANLVCGLQD</sequence>
<reference evidence="17" key="2">
    <citation type="submission" date="2025-08" db="UniProtKB">
        <authorList>
            <consortium name="Ensembl"/>
        </authorList>
    </citation>
    <scope>IDENTIFICATION</scope>
</reference>
<dbReference type="GeneTree" id="ENSGT00940000159046"/>
<organism evidence="17 18">
    <name type="scientific">Ciona savignyi</name>
    <name type="common">Pacific transparent sea squirt</name>
    <dbReference type="NCBI Taxonomy" id="51511"/>
    <lineage>
        <taxon>Eukaryota</taxon>
        <taxon>Metazoa</taxon>
        <taxon>Chordata</taxon>
        <taxon>Tunicata</taxon>
        <taxon>Ascidiacea</taxon>
        <taxon>Phlebobranchia</taxon>
        <taxon>Cionidae</taxon>
        <taxon>Ciona</taxon>
    </lineage>
</organism>
<evidence type="ECO:0000256" key="2">
    <source>
        <dbReference type="ARBA" id="ARBA00004173"/>
    </source>
</evidence>
<dbReference type="PANTHER" id="PTHR43084:SF1">
    <property type="entry name" value="PERSULFIDE DIOXYGENASE ETHE1, MITOCHONDRIAL"/>
    <property type="match status" value="1"/>
</dbReference>
<dbReference type="InterPro" id="IPR001279">
    <property type="entry name" value="Metallo-B-lactamas"/>
</dbReference>
<dbReference type="STRING" id="51511.ENSCSAVP00000016338"/>
<dbReference type="GO" id="GO:0046872">
    <property type="term" value="F:metal ion binding"/>
    <property type="evidence" value="ECO:0007669"/>
    <property type="project" value="UniProtKB-KW"/>
</dbReference>